<evidence type="ECO:0000313" key="3">
    <source>
        <dbReference type="Proteomes" id="UP000183982"/>
    </source>
</evidence>
<reference evidence="3" key="1">
    <citation type="submission" date="2016-11" db="EMBL/GenBank/DDBJ databases">
        <authorList>
            <person name="Varghese N."/>
            <person name="Submissions S."/>
        </authorList>
    </citation>
    <scope>NUCLEOTIDE SEQUENCE [LARGE SCALE GENOMIC DNA]</scope>
    <source>
        <strain evidence="3">DSM 100564</strain>
    </source>
</reference>
<feature type="domain" description="WGR" evidence="1">
    <location>
        <begin position="11"/>
        <end position="76"/>
    </location>
</feature>
<dbReference type="SUPFAM" id="SSF142921">
    <property type="entry name" value="WGR domain-like"/>
    <property type="match status" value="1"/>
</dbReference>
<dbReference type="RefSeq" id="WP_073253999.1">
    <property type="nucleotide sequence ID" value="NZ_FQZQ01000016.1"/>
</dbReference>
<dbReference type="InterPro" id="IPR049809">
    <property type="entry name" value="YehF/YfeS-like_WGR"/>
</dbReference>
<accession>A0A1M6NLS4</accession>
<protein>
    <submittedName>
        <fullName evidence="2">WGR domain-containing protein</fullName>
    </submittedName>
</protein>
<dbReference type="Proteomes" id="UP000183982">
    <property type="component" value="Unassembled WGS sequence"/>
</dbReference>
<dbReference type="AlphaFoldDB" id="A0A1M6NLS4"/>
<dbReference type="OrthoDB" id="5801306at2"/>
<sequence length="82" mass="9644">MAVCILYRRKRERRPRYYRVEIAYNLFNEISVMREWGITGGKGRAMVNIYGNLRDASDAADIFRNRAMKRGYARNDRAVIPA</sequence>
<dbReference type="InterPro" id="IPR036930">
    <property type="entry name" value="WGR_dom_sf"/>
</dbReference>
<gene>
    <name evidence="2" type="ORF">SAMN05444000_11634</name>
</gene>
<dbReference type="CDD" id="cd07996">
    <property type="entry name" value="WGR_MMR_like"/>
    <property type="match status" value="1"/>
</dbReference>
<dbReference type="InterPro" id="IPR008893">
    <property type="entry name" value="WGR_domain"/>
</dbReference>
<proteinExistence type="predicted"/>
<evidence type="ECO:0000259" key="1">
    <source>
        <dbReference type="Pfam" id="PF05406"/>
    </source>
</evidence>
<dbReference type="Pfam" id="PF05406">
    <property type="entry name" value="WGR"/>
    <property type="match status" value="1"/>
</dbReference>
<dbReference type="EMBL" id="FQZQ01000016">
    <property type="protein sequence ID" value="SHJ96554.1"/>
    <property type="molecule type" value="Genomic_DNA"/>
</dbReference>
<evidence type="ECO:0000313" key="2">
    <source>
        <dbReference type="EMBL" id="SHJ96554.1"/>
    </source>
</evidence>
<keyword evidence="3" id="KW-1185">Reference proteome</keyword>
<organism evidence="2 3">
    <name type="scientific">Shimia gijangensis</name>
    <dbReference type="NCBI Taxonomy" id="1470563"/>
    <lineage>
        <taxon>Bacteria</taxon>
        <taxon>Pseudomonadati</taxon>
        <taxon>Pseudomonadota</taxon>
        <taxon>Alphaproteobacteria</taxon>
        <taxon>Rhodobacterales</taxon>
        <taxon>Roseobacteraceae</taxon>
    </lineage>
</organism>
<name>A0A1M6NLS4_9RHOB</name>